<protein>
    <submittedName>
        <fullName evidence="1">Uncharacterized protein</fullName>
    </submittedName>
</protein>
<organism evidence="1">
    <name type="scientific">Arundo donax</name>
    <name type="common">Giant reed</name>
    <name type="synonym">Donax arundinaceus</name>
    <dbReference type="NCBI Taxonomy" id="35708"/>
    <lineage>
        <taxon>Eukaryota</taxon>
        <taxon>Viridiplantae</taxon>
        <taxon>Streptophyta</taxon>
        <taxon>Embryophyta</taxon>
        <taxon>Tracheophyta</taxon>
        <taxon>Spermatophyta</taxon>
        <taxon>Magnoliopsida</taxon>
        <taxon>Liliopsida</taxon>
        <taxon>Poales</taxon>
        <taxon>Poaceae</taxon>
        <taxon>PACMAD clade</taxon>
        <taxon>Arundinoideae</taxon>
        <taxon>Arundineae</taxon>
        <taxon>Arundo</taxon>
    </lineage>
</organism>
<reference evidence="1" key="1">
    <citation type="submission" date="2014-09" db="EMBL/GenBank/DDBJ databases">
        <authorList>
            <person name="Magalhaes I.L.F."/>
            <person name="Oliveira U."/>
            <person name="Santos F.R."/>
            <person name="Vidigal T.H.D.A."/>
            <person name="Brescovit A.D."/>
            <person name="Santos A.J."/>
        </authorList>
    </citation>
    <scope>NUCLEOTIDE SEQUENCE</scope>
    <source>
        <tissue evidence="1">Shoot tissue taken approximately 20 cm above the soil surface</tissue>
    </source>
</reference>
<dbReference type="AlphaFoldDB" id="A0A0A9AZG6"/>
<evidence type="ECO:0000313" key="1">
    <source>
        <dbReference type="EMBL" id="JAD55288.1"/>
    </source>
</evidence>
<sequence>MFSHRAVVFGELTSFLALRFVRSYFVDSAISSHR</sequence>
<accession>A0A0A9AZG6</accession>
<proteinExistence type="predicted"/>
<name>A0A0A9AZG6_ARUDO</name>
<dbReference type="EMBL" id="GBRH01242607">
    <property type="protein sequence ID" value="JAD55288.1"/>
    <property type="molecule type" value="Transcribed_RNA"/>
</dbReference>
<reference evidence="1" key="2">
    <citation type="journal article" date="2015" name="Data Brief">
        <title>Shoot transcriptome of the giant reed, Arundo donax.</title>
        <authorList>
            <person name="Barrero R.A."/>
            <person name="Guerrero F.D."/>
            <person name="Moolhuijzen P."/>
            <person name="Goolsby J.A."/>
            <person name="Tidwell J."/>
            <person name="Bellgard S.E."/>
            <person name="Bellgard M.I."/>
        </authorList>
    </citation>
    <scope>NUCLEOTIDE SEQUENCE</scope>
    <source>
        <tissue evidence="1">Shoot tissue taken approximately 20 cm above the soil surface</tissue>
    </source>
</reference>